<accession>A0ABX8QMW7</accession>
<feature type="transmembrane region" description="Helical" evidence="2">
    <location>
        <begin position="29"/>
        <end position="50"/>
    </location>
</feature>
<evidence type="ECO:0000256" key="2">
    <source>
        <dbReference type="SAM" id="Phobius"/>
    </source>
</evidence>
<reference evidence="3" key="1">
    <citation type="submission" date="2020-07" db="EMBL/GenBank/DDBJ databases">
        <authorList>
            <person name="Tarantini F.S."/>
            <person name="Hong K.W."/>
            <person name="Chan K.G."/>
        </authorList>
    </citation>
    <scope>NUCLEOTIDE SEQUENCE</scope>
    <source>
        <strain evidence="3">32-07</strain>
    </source>
</reference>
<feature type="transmembrane region" description="Helical" evidence="2">
    <location>
        <begin position="168"/>
        <end position="189"/>
    </location>
</feature>
<evidence type="ECO:0000313" key="4">
    <source>
        <dbReference type="Proteomes" id="UP001049518"/>
    </source>
</evidence>
<feature type="transmembrane region" description="Helical" evidence="2">
    <location>
        <begin position="201"/>
        <end position="224"/>
    </location>
</feature>
<feature type="transmembrane region" description="Helical" evidence="2">
    <location>
        <begin position="96"/>
        <end position="120"/>
    </location>
</feature>
<evidence type="ECO:0000313" key="3">
    <source>
        <dbReference type="EMBL" id="QXJ19845.1"/>
    </source>
</evidence>
<dbReference type="RefSeq" id="WP_231332876.1">
    <property type="nucleotide sequence ID" value="NZ_CP059572.1"/>
</dbReference>
<proteinExistence type="predicted"/>
<name>A0ABX8QMW7_9ACTN</name>
<dbReference type="EMBL" id="CP059572">
    <property type="protein sequence ID" value="QXJ19845.1"/>
    <property type="molecule type" value="Genomic_DNA"/>
</dbReference>
<feature type="transmembrane region" description="Helical" evidence="2">
    <location>
        <begin position="62"/>
        <end position="84"/>
    </location>
</feature>
<keyword evidence="4" id="KW-1185">Reference proteome</keyword>
<evidence type="ECO:0000256" key="1">
    <source>
        <dbReference type="SAM" id="MobiDB-lite"/>
    </source>
</evidence>
<dbReference type="Proteomes" id="UP001049518">
    <property type="component" value="Chromosome"/>
</dbReference>
<gene>
    <name evidence="3" type="ORF">AGRA3207_000447</name>
</gene>
<keyword evidence="2" id="KW-1133">Transmembrane helix</keyword>
<organism evidence="3 4">
    <name type="scientific">Actinomadura graeca</name>
    <dbReference type="NCBI Taxonomy" id="2750812"/>
    <lineage>
        <taxon>Bacteria</taxon>
        <taxon>Bacillati</taxon>
        <taxon>Actinomycetota</taxon>
        <taxon>Actinomycetes</taxon>
        <taxon>Streptosporangiales</taxon>
        <taxon>Thermomonosporaceae</taxon>
        <taxon>Actinomadura</taxon>
    </lineage>
</organism>
<protein>
    <submittedName>
        <fullName evidence="3">Uncharacterized protein</fullName>
    </submittedName>
</protein>
<sequence>MISPVTSPPPGVDLCEDSSWNPIIAAGNWVPVTGGIAGFIFAGLMFLLSTRPARQREAARGFTMLLTAFFGFISLTFVTVAISGERVCARAHTSHAIIGGILALSLVSMCAGLSWIIVAFTRFGQEALSFACHLIHAAQVLSAVMLVVSSTGYVRLITEDFGFGGVELAMVSVTAVFVLAGVALGVAVRRRPLSEKAQGRFVSVLAGGTLAYLAVASVSVGVFLSTPSRHWVHTATWVVQSVAWGGLVSPLLILLVSIGAVAGRMPGEKPAGSAQPGKAAAPRPREEGSPGAAAREAS</sequence>
<feature type="transmembrane region" description="Helical" evidence="2">
    <location>
        <begin position="244"/>
        <end position="263"/>
    </location>
</feature>
<feature type="region of interest" description="Disordered" evidence="1">
    <location>
        <begin position="267"/>
        <end position="298"/>
    </location>
</feature>
<keyword evidence="2" id="KW-0472">Membrane</keyword>
<keyword evidence="2" id="KW-0812">Transmembrane</keyword>
<feature type="transmembrane region" description="Helical" evidence="2">
    <location>
        <begin position="127"/>
        <end position="148"/>
    </location>
</feature>